<dbReference type="Pfam" id="PF14587">
    <property type="entry name" value="Glyco_hydr_30_2"/>
    <property type="match status" value="1"/>
</dbReference>
<dbReference type="PANTHER" id="PTHR42767">
    <property type="entry name" value="ENDO-BETA-1,6-GALACTANASE"/>
    <property type="match status" value="1"/>
</dbReference>
<dbReference type="InterPro" id="IPR017853">
    <property type="entry name" value="GH"/>
</dbReference>
<reference evidence="2 3" key="1">
    <citation type="submission" date="2018-06" db="EMBL/GenBank/DDBJ databases">
        <title>Genomic Encyclopedia of Archaeal and Bacterial Type Strains, Phase II (KMG-II): from individual species to whole genera.</title>
        <authorList>
            <person name="Goeker M."/>
        </authorList>
    </citation>
    <scope>NUCLEOTIDE SEQUENCE [LARGE SCALE GENOMIC DNA]</scope>
    <source>
        <strain evidence="2 3">DSM 22686</strain>
    </source>
</reference>
<evidence type="ECO:0000259" key="1">
    <source>
        <dbReference type="Pfam" id="PF14587"/>
    </source>
</evidence>
<dbReference type="EMBL" id="QKZU01000008">
    <property type="protein sequence ID" value="PZX56049.1"/>
    <property type="molecule type" value="Genomic_DNA"/>
</dbReference>
<protein>
    <submittedName>
        <fullName evidence="2">O-glycosyl hydrolase</fullName>
    </submittedName>
</protein>
<proteinExistence type="predicted"/>
<dbReference type="PANTHER" id="PTHR42767:SF1">
    <property type="entry name" value="ENDO-BETA-1,6-GALACTANASE-LIKE DOMAIN-CONTAINING PROTEIN"/>
    <property type="match status" value="1"/>
</dbReference>
<keyword evidence="2" id="KW-0378">Hydrolase</keyword>
<organism evidence="2 3">
    <name type="scientific">Algoriphagus ratkowskyi</name>
    <dbReference type="NCBI Taxonomy" id="57028"/>
    <lineage>
        <taxon>Bacteria</taxon>
        <taxon>Pseudomonadati</taxon>
        <taxon>Bacteroidota</taxon>
        <taxon>Cytophagia</taxon>
        <taxon>Cytophagales</taxon>
        <taxon>Cyclobacteriaceae</taxon>
        <taxon>Algoriphagus</taxon>
    </lineage>
</organism>
<feature type="domain" description="Endo-beta-1,6-galactanase-like" evidence="1">
    <location>
        <begin position="41"/>
        <end position="400"/>
    </location>
</feature>
<comment type="caution">
    <text evidence="2">The sequence shown here is derived from an EMBL/GenBank/DDBJ whole genome shotgun (WGS) entry which is preliminary data.</text>
</comment>
<gene>
    <name evidence="2" type="ORF">LV84_02416</name>
</gene>
<dbReference type="InterPro" id="IPR013780">
    <property type="entry name" value="Glyco_hydro_b"/>
</dbReference>
<sequence length="523" mass="58234">MDTRKIMYKNTILFVGIAIFLTLKVNAQVKPVDLSLSETIDIHLLTKDTYQTIEHFGASDAWSAQFVGLWPDQKKNSIAELLFSNENDGAGNPKGIGLSMWRFNIGAGSAEQGAQSGIRDEWRRAESFMNADGSYDWSKQAGQVWFAKAAKKYGVANLLVFANSPPVSMTDTGQAYAILGRSNLKSDHYNAYGEYLAQVIKGLGEKGLNIDYVSPVNEPQWDWSDRGQEGTPFFNAEIAEIVKALDDALEKNKLETKIDIAEAGKINYLYEQADKSGRGEQITDFFQPESFNYIGDLKHVSKSISAHSYFSTSPFASAISQRESLRTALNTIEGLGYWMSEYCILGDNAGEIKGNGRDLGIDPALYIAKVIHNDLTISNASAWHWWIALSPYDYKDGLIYIDKNKEDGDFYESKMLWGLGNFSRFVRPGYKRVGVELNNSKYQSPEFLVSAYQSADQREVVMIVVNSEIGDLKVSLTGDNSSYTMKRLYITSQNKSLEFVDVGTSGNSVVIPARSIVTVILEK</sequence>
<dbReference type="InterPro" id="IPR039743">
    <property type="entry name" value="6GAL/EXGAL"/>
</dbReference>
<dbReference type="Gene3D" id="3.20.20.80">
    <property type="entry name" value="Glycosidases"/>
    <property type="match status" value="1"/>
</dbReference>
<dbReference type="AlphaFoldDB" id="A0A2W7RNL5"/>
<accession>A0A2W7RNL5</accession>
<dbReference type="Proteomes" id="UP000249115">
    <property type="component" value="Unassembled WGS sequence"/>
</dbReference>
<dbReference type="InterPro" id="IPR039514">
    <property type="entry name" value="6GAL-like"/>
</dbReference>
<dbReference type="SUPFAM" id="SSF51445">
    <property type="entry name" value="(Trans)glycosidases"/>
    <property type="match status" value="1"/>
</dbReference>
<name>A0A2W7RNL5_9BACT</name>
<evidence type="ECO:0000313" key="2">
    <source>
        <dbReference type="EMBL" id="PZX56049.1"/>
    </source>
</evidence>
<dbReference type="Gene3D" id="2.60.40.1180">
    <property type="entry name" value="Golgi alpha-mannosidase II"/>
    <property type="match status" value="1"/>
</dbReference>
<dbReference type="GO" id="GO:0004553">
    <property type="term" value="F:hydrolase activity, hydrolyzing O-glycosyl compounds"/>
    <property type="evidence" value="ECO:0007669"/>
    <property type="project" value="InterPro"/>
</dbReference>
<evidence type="ECO:0000313" key="3">
    <source>
        <dbReference type="Proteomes" id="UP000249115"/>
    </source>
</evidence>